<keyword evidence="16" id="KW-1185">Reference proteome</keyword>
<evidence type="ECO:0000313" key="15">
    <source>
        <dbReference type="EMBL" id="MFD2589811.1"/>
    </source>
</evidence>
<dbReference type="Pfam" id="PF13715">
    <property type="entry name" value="CarbopepD_reg_2"/>
    <property type="match status" value="1"/>
</dbReference>
<comment type="caution">
    <text evidence="15">The sequence shown here is derived from an EMBL/GenBank/DDBJ whole genome shotgun (WGS) entry which is preliminary data.</text>
</comment>
<evidence type="ECO:0000256" key="9">
    <source>
        <dbReference type="ARBA" id="ARBA00023237"/>
    </source>
</evidence>
<evidence type="ECO:0000256" key="8">
    <source>
        <dbReference type="ARBA" id="ARBA00023170"/>
    </source>
</evidence>
<protein>
    <submittedName>
        <fullName evidence="15">TonB-dependent receptor domain-containing protein</fullName>
    </submittedName>
</protein>
<evidence type="ECO:0000256" key="10">
    <source>
        <dbReference type="PROSITE-ProRule" id="PRU01360"/>
    </source>
</evidence>
<dbReference type="Gene3D" id="2.170.130.10">
    <property type="entry name" value="TonB-dependent receptor, plug domain"/>
    <property type="match status" value="1"/>
</dbReference>
<evidence type="ECO:0000256" key="1">
    <source>
        <dbReference type="ARBA" id="ARBA00004571"/>
    </source>
</evidence>
<evidence type="ECO:0000256" key="2">
    <source>
        <dbReference type="ARBA" id="ARBA00022448"/>
    </source>
</evidence>
<keyword evidence="8 15" id="KW-0675">Receptor</keyword>
<dbReference type="InterPro" id="IPR036942">
    <property type="entry name" value="Beta-barrel_TonB_sf"/>
</dbReference>
<dbReference type="InterPro" id="IPR000531">
    <property type="entry name" value="Beta-barrel_TonB"/>
</dbReference>
<evidence type="ECO:0000256" key="3">
    <source>
        <dbReference type="ARBA" id="ARBA00022452"/>
    </source>
</evidence>
<dbReference type="EMBL" id="JBHULX010000002">
    <property type="protein sequence ID" value="MFD2589811.1"/>
    <property type="molecule type" value="Genomic_DNA"/>
</dbReference>
<dbReference type="Gene3D" id="2.60.40.1120">
    <property type="entry name" value="Carboxypeptidase-like, regulatory domain"/>
    <property type="match status" value="1"/>
</dbReference>
<keyword evidence="7 10" id="KW-0472">Membrane</keyword>
<keyword evidence="6 11" id="KW-0798">TonB box</keyword>
<proteinExistence type="inferred from homology"/>
<sequence length="803" mass="90741">MFNYIKIVVYFILTSCTIPYSYAQGEPATITGTVTDTRNNGIEGITALLRNTNHGAYTDVKGTYSIYNIAPGAYVLEVSGLGYKKQLQTVSLSEGEKITLNITLETDLTAIDEVTVTGKSKTTRIKEQSFAVNSISTKQLKNNTTDASVILNKTSGIRIRSTGGLGSSYKLSLNGLTDKQIRVFVDDIPIDELGEAYSLNNISVNLIERIDVYKGVVPVSLGADALGGAINIITNKKKASFFDVSHSVGSFNTHRFNLNSQYRAEKSGFTVKVSGIYNYSDNNYLMRDVNYFVKETVIQNGIEREIDTEVTGDVERFHDQYRSVLGNIGLGFTNTQWADALIVDFAAAGIDREIQGLNNRPIGEATEEEHNQTVRLRYTKSRIFDERLSLDIFALYNTIKRTSIDTSSNRYSWDGSFKVNEIQDGRGEFLQPKTLFKFNQSQFQYRVHANYNISEGHTIGLNHIYSEISREGENRINTEENQPFKSPNTIKKAVSGFAYTTTFFDQKLESVLALKHYYFKTLAKQAITFTDSSIGIEDVSTIQDRLGYSFSTRYFITPDLLLKGSYEKGYRIPQPKEIFGDGLSILAVPGLQPEISKNINLGIGYTYPTDNGFLKNEVHLFRRDVKNFIRFQFSGLVNSYQNEEDVLIRGVEWDLIYQYKKLRFSGNLTWQQVLNNQDFPSGSIEERVFEKQQLPNTPSLFANADISYQLPNLIRKVNTSVYYGVNFVDKFYVAYKKAATLTDKNEIPTQFLNNAGITFSSTNGKHNVNIEVQNIFDASAYDNFRQSKPGSAFYLKYRFFLDN</sequence>
<accession>A0ABW5N3W2</accession>
<name>A0ABW5N3W2_9FLAO</name>
<evidence type="ECO:0000256" key="7">
    <source>
        <dbReference type="ARBA" id="ARBA00023136"/>
    </source>
</evidence>
<reference evidence="16" key="1">
    <citation type="journal article" date="2019" name="Int. J. Syst. Evol. Microbiol.">
        <title>The Global Catalogue of Microorganisms (GCM) 10K type strain sequencing project: providing services to taxonomists for standard genome sequencing and annotation.</title>
        <authorList>
            <consortium name="The Broad Institute Genomics Platform"/>
            <consortium name="The Broad Institute Genome Sequencing Center for Infectious Disease"/>
            <person name="Wu L."/>
            <person name="Ma J."/>
        </authorList>
    </citation>
    <scope>NUCLEOTIDE SEQUENCE [LARGE SCALE GENOMIC DNA]</scope>
    <source>
        <strain evidence="16">KCTC 42423</strain>
    </source>
</reference>
<feature type="domain" description="TonB-dependent receptor plug" evidence="14">
    <location>
        <begin position="126"/>
        <end position="229"/>
    </location>
</feature>
<dbReference type="Proteomes" id="UP001597459">
    <property type="component" value="Unassembled WGS sequence"/>
</dbReference>
<dbReference type="Gene3D" id="2.40.170.20">
    <property type="entry name" value="TonB-dependent receptor, beta-barrel domain"/>
    <property type="match status" value="1"/>
</dbReference>
<evidence type="ECO:0000256" key="11">
    <source>
        <dbReference type="RuleBase" id="RU003357"/>
    </source>
</evidence>
<feature type="signal peptide" evidence="12">
    <location>
        <begin position="1"/>
        <end position="23"/>
    </location>
</feature>
<dbReference type="InterPro" id="IPR037066">
    <property type="entry name" value="Plug_dom_sf"/>
</dbReference>
<evidence type="ECO:0000259" key="13">
    <source>
        <dbReference type="Pfam" id="PF00593"/>
    </source>
</evidence>
<comment type="subcellular location">
    <subcellularLocation>
        <location evidence="1 10">Cell outer membrane</location>
        <topology evidence="1 10">Multi-pass membrane protein</topology>
    </subcellularLocation>
</comment>
<evidence type="ECO:0000256" key="6">
    <source>
        <dbReference type="ARBA" id="ARBA00023077"/>
    </source>
</evidence>
<dbReference type="PROSITE" id="PS52016">
    <property type="entry name" value="TONB_DEPENDENT_REC_3"/>
    <property type="match status" value="1"/>
</dbReference>
<evidence type="ECO:0000259" key="14">
    <source>
        <dbReference type="Pfam" id="PF07715"/>
    </source>
</evidence>
<dbReference type="InterPro" id="IPR039426">
    <property type="entry name" value="TonB-dep_rcpt-like"/>
</dbReference>
<dbReference type="SUPFAM" id="SSF49464">
    <property type="entry name" value="Carboxypeptidase regulatory domain-like"/>
    <property type="match status" value="1"/>
</dbReference>
<keyword evidence="3 10" id="KW-1134">Transmembrane beta strand</keyword>
<evidence type="ECO:0000256" key="4">
    <source>
        <dbReference type="ARBA" id="ARBA00022692"/>
    </source>
</evidence>
<feature type="chain" id="PRO_5045773007" evidence="12">
    <location>
        <begin position="24"/>
        <end position="803"/>
    </location>
</feature>
<dbReference type="Pfam" id="PF00593">
    <property type="entry name" value="TonB_dep_Rec_b-barrel"/>
    <property type="match status" value="1"/>
</dbReference>
<keyword evidence="4 10" id="KW-0812">Transmembrane</keyword>
<feature type="domain" description="TonB-dependent receptor-like beta-barrel" evidence="13">
    <location>
        <begin position="331"/>
        <end position="775"/>
    </location>
</feature>
<dbReference type="PANTHER" id="PTHR30069">
    <property type="entry name" value="TONB-DEPENDENT OUTER MEMBRANE RECEPTOR"/>
    <property type="match status" value="1"/>
</dbReference>
<keyword evidence="5 12" id="KW-0732">Signal</keyword>
<dbReference type="RefSeq" id="WP_378297956.1">
    <property type="nucleotide sequence ID" value="NZ_JBHULX010000002.1"/>
</dbReference>
<organism evidence="15 16">
    <name type="scientific">Aquimarina hainanensis</name>
    <dbReference type="NCBI Taxonomy" id="1578017"/>
    <lineage>
        <taxon>Bacteria</taxon>
        <taxon>Pseudomonadati</taxon>
        <taxon>Bacteroidota</taxon>
        <taxon>Flavobacteriia</taxon>
        <taxon>Flavobacteriales</taxon>
        <taxon>Flavobacteriaceae</taxon>
        <taxon>Aquimarina</taxon>
    </lineage>
</organism>
<dbReference type="PANTHER" id="PTHR30069:SF29">
    <property type="entry name" value="HEMOGLOBIN AND HEMOGLOBIN-HAPTOGLOBIN-BINDING PROTEIN 1-RELATED"/>
    <property type="match status" value="1"/>
</dbReference>
<dbReference type="Pfam" id="PF07715">
    <property type="entry name" value="Plug"/>
    <property type="match status" value="1"/>
</dbReference>
<evidence type="ECO:0000256" key="12">
    <source>
        <dbReference type="SAM" id="SignalP"/>
    </source>
</evidence>
<evidence type="ECO:0000256" key="5">
    <source>
        <dbReference type="ARBA" id="ARBA00022729"/>
    </source>
</evidence>
<keyword evidence="2 10" id="KW-0813">Transport</keyword>
<dbReference type="SUPFAM" id="SSF56935">
    <property type="entry name" value="Porins"/>
    <property type="match status" value="1"/>
</dbReference>
<comment type="similarity">
    <text evidence="10 11">Belongs to the TonB-dependent receptor family.</text>
</comment>
<keyword evidence="9 10" id="KW-0998">Cell outer membrane</keyword>
<dbReference type="InterPro" id="IPR012910">
    <property type="entry name" value="Plug_dom"/>
</dbReference>
<evidence type="ECO:0000313" key="16">
    <source>
        <dbReference type="Proteomes" id="UP001597459"/>
    </source>
</evidence>
<dbReference type="InterPro" id="IPR008969">
    <property type="entry name" value="CarboxyPept-like_regulatory"/>
</dbReference>
<gene>
    <name evidence="15" type="ORF">ACFSTE_03145</name>
</gene>